<dbReference type="PANTHER" id="PTHR42880">
    <property type="entry name" value="HOMOCITRATE SYNTHASE"/>
    <property type="match status" value="1"/>
</dbReference>
<name>A0ABD6DCQ3_9EURY</name>
<dbReference type="PROSITE" id="PS50991">
    <property type="entry name" value="PYR_CT"/>
    <property type="match status" value="1"/>
</dbReference>
<dbReference type="GO" id="GO:0043436">
    <property type="term" value="P:oxoacid metabolic process"/>
    <property type="evidence" value="ECO:0007669"/>
    <property type="project" value="UniProtKB-ARBA"/>
</dbReference>
<dbReference type="PANTHER" id="PTHR42880:SF1">
    <property type="entry name" value="ISOPROPYLMALATE_HOMOCITRATE_CITRAMALATE SYNTHASE FAMILY PROTEIN"/>
    <property type="match status" value="1"/>
</dbReference>
<proteinExistence type="inferred from homology"/>
<comment type="catalytic activity">
    <reaction evidence="3">
        <text>acetyl-CoA + 2-oxoglutarate + H2O = (2R)-homocitrate + CoA + H(+)</text>
        <dbReference type="Rhea" id="RHEA:12929"/>
        <dbReference type="ChEBI" id="CHEBI:15377"/>
        <dbReference type="ChEBI" id="CHEBI:15378"/>
        <dbReference type="ChEBI" id="CHEBI:16810"/>
        <dbReference type="ChEBI" id="CHEBI:57287"/>
        <dbReference type="ChEBI" id="CHEBI:57288"/>
        <dbReference type="ChEBI" id="CHEBI:58884"/>
        <dbReference type="EC" id="2.3.3.14"/>
    </reaction>
    <physiologicalReaction direction="left-to-right" evidence="3">
        <dbReference type="Rhea" id="RHEA:12930"/>
    </physiologicalReaction>
</comment>
<dbReference type="Proteomes" id="UP001597034">
    <property type="component" value="Unassembled WGS sequence"/>
</dbReference>
<dbReference type="Pfam" id="PF22617">
    <property type="entry name" value="HCS_D2"/>
    <property type="match status" value="1"/>
</dbReference>
<gene>
    <name evidence="6" type="ORF">ACFSBL_00190</name>
</gene>
<keyword evidence="2 4" id="KW-0808">Transferase</keyword>
<sequence length="358" mass="37918">MKLLDLTLREGEQRPGVEYTVDQKVDAVRELDALGVDYVQIGFPVADDRTKRVCERVDLDAKTTGIARAVPGDVDAAIDAGVDAVNLFAPTSDRQLEHVLGKSREELLDTVVSVADRARDHGVEVHFDAMDGFRTDPGDLDALFDAVDAELYTLADTVGGRTPAGVVDHLDAMTTDPGALGVHFHDDLGVATANTLAAARLGVARADVSVAGLGERAGNAVLEEVVAAAVVGDEPFTLAVDERRLLPTARAVLDALDEDVGPEKALLGDEVFSHESGLHTAAMLDDPATFEPFDPARFGGQRRLLFGSATGTGAARRLLERAGREPTEERVAALLDRLDDVAEELSLEEAVALAGEVA</sequence>
<dbReference type="SUPFAM" id="SSF51569">
    <property type="entry name" value="Aldolase"/>
    <property type="match status" value="1"/>
</dbReference>
<dbReference type="InterPro" id="IPR002034">
    <property type="entry name" value="AIPM/Hcit_synth_CS"/>
</dbReference>
<feature type="domain" description="Pyruvate carboxyltransferase" evidence="5">
    <location>
        <begin position="1"/>
        <end position="246"/>
    </location>
</feature>
<comment type="similarity">
    <text evidence="1 4">Belongs to the alpha-IPM synthase/homocitrate synthase family.</text>
</comment>
<evidence type="ECO:0000256" key="3">
    <source>
        <dbReference type="ARBA" id="ARBA00048363"/>
    </source>
</evidence>
<evidence type="ECO:0000313" key="7">
    <source>
        <dbReference type="Proteomes" id="UP001597034"/>
    </source>
</evidence>
<dbReference type="Gene3D" id="1.10.238.260">
    <property type="match status" value="1"/>
</dbReference>
<dbReference type="InterPro" id="IPR054691">
    <property type="entry name" value="LeuA/HCS_post-cat"/>
</dbReference>
<dbReference type="InterPro" id="IPR013785">
    <property type="entry name" value="Aldolase_TIM"/>
</dbReference>
<dbReference type="Pfam" id="PF00682">
    <property type="entry name" value="HMGL-like"/>
    <property type="match status" value="1"/>
</dbReference>
<dbReference type="AlphaFoldDB" id="A0ABD6DCQ3"/>
<dbReference type="PROSITE" id="PS00816">
    <property type="entry name" value="AIPM_HOMOCIT_SYNTH_2"/>
    <property type="match status" value="1"/>
</dbReference>
<evidence type="ECO:0000256" key="1">
    <source>
        <dbReference type="ARBA" id="ARBA00006154"/>
    </source>
</evidence>
<evidence type="ECO:0000256" key="4">
    <source>
        <dbReference type="RuleBase" id="RU003523"/>
    </source>
</evidence>
<accession>A0ABD6DCQ3</accession>
<protein>
    <submittedName>
        <fullName evidence="6">LeuA family protein</fullName>
    </submittedName>
</protein>
<organism evidence="6 7">
    <name type="scientific">Haloarchaeobius litoreus</name>
    <dbReference type="NCBI Taxonomy" id="755306"/>
    <lineage>
        <taxon>Archaea</taxon>
        <taxon>Methanobacteriati</taxon>
        <taxon>Methanobacteriota</taxon>
        <taxon>Stenosarchaea group</taxon>
        <taxon>Halobacteria</taxon>
        <taxon>Halobacteriales</taxon>
        <taxon>Halorubellaceae</taxon>
        <taxon>Haloarchaeobius</taxon>
    </lineage>
</organism>
<evidence type="ECO:0000256" key="2">
    <source>
        <dbReference type="ARBA" id="ARBA00022679"/>
    </source>
</evidence>
<comment type="caution">
    <text evidence="6">The sequence shown here is derived from an EMBL/GenBank/DDBJ whole genome shotgun (WGS) entry which is preliminary data.</text>
</comment>
<evidence type="ECO:0000313" key="6">
    <source>
        <dbReference type="EMBL" id="MFD1644094.1"/>
    </source>
</evidence>
<dbReference type="Gene3D" id="3.20.20.70">
    <property type="entry name" value="Aldolase class I"/>
    <property type="match status" value="1"/>
</dbReference>
<dbReference type="RefSeq" id="WP_256399377.1">
    <property type="nucleotide sequence ID" value="NZ_JANHJR010000002.1"/>
</dbReference>
<dbReference type="EMBL" id="JBHUDO010000001">
    <property type="protein sequence ID" value="MFD1644094.1"/>
    <property type="molecule type" value="Genomic_DNA"/>
</dbReference>
<dbReference type="PROSITE" id="PS00815">
    <property type="entry name" value="AIPM_HOMOCIT_SYNTH_1"/>
    <property type="match status" value="1"/>
</dbReference>
<dbReference type="InterPro" id="IPR000891">
    <property type="entry name" value="PYR_CT"/>
</dbReference>
<evidence type="ECO:0000259" key="5">
    <source>
        <dbReference type="PROSITE" id="PS50991"/>
    </source>
</evidence>
<dbReference type="GO" id="GO:0004410">
    <property type="term" value="F:homocitrate synthase activity"/>
    <property type="evidence" value="ECO:0007669"/>
    <property type="project" value="UniProtKB-EC"/>
</dbReference>
<keyword evidence="7" id="KW-1185">Reference proteome</keyword>
<reference evidence="6 7" key="1">
    <citation type="journal article" date="2019" name="Int. J. Syst. Evol. Microbiol.">
        <title>The Global Catalogue of Microorganisms (GCM) 10K type strain sequencing project: providing services to taxonomists for standard genome sequencing and annotation.</title>
        <authorList>
            <consortium name="The Broad Institute Genomics Platform"/>
            <consortium name="The Broad Institute Genome Sequencing Center for Infectious Disease"/>
            <person name="Wu L."/>
            <person name="Ma J."/>
        </authorList>
    </citation>
    <scope>NUCLEOTIDE SEQUENCE [LARGE SCALE GENOMIC DNA]</scope>
    <source>
        <strain evidence="6 7">CGMCC 1.10390</strain>
    </source>
</reference>